<organism evidence="1 2">
    <name type="scientific">Tumebacillus lacus</name>
    <dbReference type="NCBI Taxonomy" id="2995335"/>
    <lineage>
        <taxon>Bacteria</taxon>
        <taxon>Bacillati</taxon>
        <taxon>Bacillota</taxon>
        <taxon>Bacilli</taxon>
        <taxon>Bacillales</taxon>
        <taxon>Alicyclobacillaceae</taxon>
        <taxon>Tumebacillus</taxon>
    </lineage>
</organism>
<dbReference type="RefSeq" id="WP_267153501.1">
    <property type="nucleotide sequence ID" value="NZ_JAPMLT010000017.1"/>
</dbReference>
<protein>
    <submittedName>
        <fullName evidence="1">Uncharacterized protein</fullName>
    </submittedName>
</protein>
<evidence type="ECO:0000313" key="2">
    <source>
        <dbReference type="Proteomes" id="UP001208017"/>
    </source>
</evidence>
<keyword evidence="2" id="KW-1185">Reference proteome</keyword>
<sequence length="72" mass="8169">MTHEVVLKSFYARLKGVAADSMIRIVELAREHGVSYRYLSDLLRNEGLQTYWIGGKAFVCRQEAVSALHRAS</sequence>
<name>A0ABT3X5S0_9BACL</name>
<dbReference type="EMBL" id="JAPMLT010000017">
    <property type="protein sequence ID" value="MCX7572251.1"/>
    <property type="molecule type" value="Genomic_DNA"/>
</dbReference>
<reference evidence="1 2" key="1">
    <citation type="submission" date="2022-11" db="EMBL/GenBank/DDBJ databases">
        <title>Study of microbial diversity in lake waters.</title>
        <authorList>
            <person name="Zhang J."/>
        </authorList>
    </citation>
    <scope>NUCLEOTIDE SEQUENCE [LARGE SCALE GENOMIC DNA]</scope>
    <source>
        <strain evidence="1 2">DT12</strain>
    </source>
</reference>
<accession>A0ABT3X5S0</accession>
<gene>
    <name evidence="1" type="ORF">OS242_20285</name>
</gene>
<dbReference type="Proteomes" id="UP001208017">
    <property type="component" value="Unassembled WGS sequence"/>
</dbReference>
<comment type="caution">
    <text evidence="1">The sequence shown here is derived from an EMBL/GenBank/DDBJ whole genome shotgun (WGS) entry which is preliminary data.</text>
</comment>
<proteinExistence type="predicted"/>
<evidence type="ECO:0000313" key="1">
    <source>
        <dbReference type="EMBL" id="MCX7572251.1"/>
    </source>
</evidence>